<proteinExistence type="inferred from homology"/>
<dbReference type="InterPro" id="IPR036526">
    <property type="entry name" value="C-N_Hydrolase_sf"/>
</dbReference>
<dbReference type="RefSeq" id="WP_132030865.1">
    <property type="nucleotide sequence ID" value="NZ_SMAI01000004.1"/>
</dbReference>
<dbReference type="InterPro" id="IPR003010">
    <property type="entry name" value="C-N_Hydrolase"/>
</dbReference>
<keyword evidence="4" id="KW-1185">Reference proteome</keyword>
<dbReference type="Proteomes" id="UP000294664">
    <property type="component" value="Unassembled WGS sequence"/>
</dbReference>
<evidence type="ECO:0000256" key="1">
    <source>
        <dbReference type="ARBA" id="ARBA00008129"/>
    </source>
</evidence>
<comment type="similarity">
    <text evidence="1">Belongs to the carbon-nitrogen hydrolase superfamily. Nitrilase family.</text>
</comment>
<organism evidence="3 4">
    <name type="scientific">Aquabacter spiritensis</name>
    <dbReference type="NCBI Taxonomy" id="933073"/>
    <lineage>
        <taxon>Bacteria</taxon>
        <taxon>Pseudomonadati</taxon>
        <taxon>Pseudomonadota</taxon>
        <taxon>Alphaproteobacteria</taxon>
        <taxon>Hyphomicrobiales</taxon>
        <taxon>Xanthobacteraceae</taxon>
        <taxon>Aquabacter</taxon>
    </lineage>
</organism>
<dbReference type="InterPro" id="IPR044149">
    <property type="entry name" value="Nitrilases_CHs"/>
</dbReference>
<dbReference type="GO" id="GO:0003824">
    <property type="term" value="F:catalytic activity"/>
    <property type="evidence" value="ECO:0007669"/>
    <property type="project" value="InterPro"/>
</dbReference>
<evidence type="ECO:0000259" key="2">
    <source>
        <dbReference type="PROSITE" id="PS50263"/>
    </source>
</evidence>
<comment type="caution">
    <text evidence="3">The sequence shown here is derived from an EMBL/GenBank/DDBJ whole genome shotgun (WGS) entry which is preliminary data.</text>
</comment>
<dbReference type="EMBL" id="SMAI01000004">
    <property type="protein sequence ID" value="TCT05515.1"/>
    <property type="molecule type" value="Genomic_DNA"/>
</dbReference>
<feature type="domain" description="CN hydrolase" evidence="2">
    <location>
        <begin position="8"/>
        <end position="288"/>
    </location>
</feature>
<evidence type="ECO:0000313" key="3">
    <source>
        <dbReference type="EMBL" id="TCT05515.1"/>
    </source>
</evidence>
<dbReference type="SUPFAM" id="SSF56317">
    <property type="entry name" value="Carbon-nitrogen hydrolase"/>
    <property type="match status" value="1"/>
</dbReference>
<dbReference type="Gene3D" id="3.60.110.10">
    <property type="entry name" value="Carbon-nitrogen hydrolase"/>
    <property type="match status" value="1"/>
</dbReference>
<reference evidence="3 4" key="1">
    <citation type="submission" date="2019-03" db="EMBL/GenBank/DDBJ databases">
        <title>Genomic Encyclopedia of Type Strains, Phase IV (KMG-IV): sequencing the most valuable type-strain genomes for metagenomic binning, comparative biology and taxonomic classification.</title>
        <authorList>
            <person name="Goeker M."/>
        </authorList>
    </citation>
    <scope>NUCLEOTIDE SEQUENCE [LARGE SCALE GENOMIC DNA]</scope>
    <source>
        <strain evidence="3 4">DSM 9035</strain>
    </source>
</reference>
<dbReference type="CDD" id="cd07564">
    <property type="entry name" value="nitrilases_CHs"/>
    <property type="match status" value="1"/>
</dbReference>
<dbReference type="Pfam" id="PF00795">
    <property type="entry name" value="CN_hydrolase"/>
    <property type="match status" value="1"/>
</dbReference>
<dbReference type="PANTHER" id="PTHR46044">
    <property type="entry name" value="NITRILASE"/>
    <property type="match status" value="1"/>
</dbReference>
<protein>
    <submittedName>
        <fullName evidence="3">Aliphatic nitrilase</fullName>
    </submittedName>
</protein>
<dbReference type="AlphaFoldDB" id="A0A4R3M2Z0"/>
<name>A0A4R3M2Z0_9HYPH</name>
<sequence>MTVSYPRFKAAACHTSSVFLDAEKTAEKACDLIAEAAAAGAALVVFPESFLPGFPVWAALQAPIYNHAFFRALVAEAQKPSDGAIRTIRMAARRHGLYVSLGFTEGTDASVGCIWNSNLLIGPDGAILNHHRKLVPTFYEKLVWANGDARGLRVTATDLGRIGMLICGENTNPLARYALMAQGEQVHISTYPPIWPTRPPDEDGAYDLRRAIEIRAGAHAFEAKVFNIVASGFVDAAMREAMGSVGAASLEVMDKSPRGISMVLGPASQVVGEVLSEHEGILYADIDTALCVEPKQFHDVVGYYNRFDVFRLDVDRTAREPAYFSEDVAIAEGAEDGVFDAVGDLVFAGNGAR</sequence>
<dbReference type="PANTHER" id="PTHR46044:SF2">
    <property type="entry name" value="CN HYDROLASE DOMAIN-CONTAINING PROTEIN"/>
    <property type="match status" value="1"/>
</dbReference>
<dbReference type="OrthoDB" id="9811121at2"/>
<dbReference type="PROSITE" id="PS50263">
    <property type="entry name" value="CN_HYDROLASE"/>
    <property type="match status" value="1"/>
</dbReference>
<accession>A0A4R3M2Z0</accession>
<evidence type="ECO:0000313" key="4">
    <source>
        <dbReference type="Proteomes" id="UP000294664"/>
    </source>
</evidence>
<gene>
    <name evidence="3" type="ORF">EDC64_10472</name>
</gene>